<protein>
    <submittedName>
        <fullName evidence="1">Uncharacterized protein</fullName>
    </submittedName>
</protein>
<dbReference type="EMBL" id="AAOW01000010">
    <property type="protein sequence ID" value="EAR61120.1"/>
    <property type="molecule type" value="Genomic_DNA"/>
</dbReference>
<evidence type="ECO:0000313" key="2">
    <source>
        <dbReference type="Proteomes" id="UP000002171"/>
    </source>
</evidence>
<organism evidence="1 2">
    <name type="scientific">Neptuniibacter caesariensis</name>
    <dbReference type="NCBI Taxonomy" id="207954"/>
    <lineage>
        <taxon>Bacteria</taxon>
        <taxon>Pseudomonadati</taxon>
        <taxon>Pseudomonadota</taxon>
        <taxon>Gammaproteobacteria</taxon>
        <taxon>Oceanospirillales</taxon>
        <taxon>Oceanospirillaceae</taxon>
        <taxon>Neptuniibacter</taxon>
    </lineage>
</organism>
<dbReference type="Proteomes" id="UP000002171">
    <property type="component" value="Unassembled WGS sequence"/>
</dbReference>
<reference evidence="1 2" key="1">
    <citation type="submission" date="2006-02" db="EMBL/GenBank/DDBJ databases">
        <authorList>
            <person name="Pinhassi J."/>
            <person name="Pedros-Alio C."/>
            <person name="Ferriera S."/>
            <person name="Johnson J."/>
            <person name="Kravitz S."/>
            <person name="Halpern A."/>
            <person name="Remington K."/>
            <person name="Beeson K."/>
            <person name="Tran B."/>
            <person name="Rogers Y.-H."/>
            <person name="Friedman R."/>
            <person name="Venter J.C."/>
        </authorList>
    </citation>
    <scope>NUCLEOTIDE SEQUENCE [LARGE SCALE GENOMIC DNA]</scope>
    <source>
        <strain evidence="1 2">MED92</strain>
    </source>
</reference>
<gene>
    <name evidence="1" type="ORF">MED92_04679</name>
</gene>
<name>A0A7U8GSI8_NEPCE</name>
<comment type="caution">
    <text evidence="1">The sequence shown here is derived from an EMBL/GenBank/DDBJ whole genome shotgun (WGS) entry which is preliminary data.</text>
</comment>
<dbReference type="AlphaFoldDB" id="A0A7U8GSI8"/>
<keyword evidence="2" id="KW-1185">Reference proteome</keyword>
<proteinExistence type="predicted"/>
<sequence>MKKGPDLVLVLVVVFVLGSVMTGVSHADFQFASLFEQVFNS</sequence>
<evidence type="ECO:0000313" key="1">
    <source>
        <dbReference type="EMBL" id="EAR61120.1"/>
    </source>
</evidence>
<dbReference type="RefSeq" id="WP_007021402.1">
    <property type="nucleotide sequence ID" value="NZ_CH724126.1"/>
</dbReference>
<accession>A0A7U8GSI8</accession>